<dbReference type="AlphaFoldDB" id="A0A835RME4"/>
<gene>
    <name evidence="2" type="ORF">HPP92_004889</name>
</gene>
<dbReference type="OrthoDB" id="664300at2759"/>
<proteinExistence type="predicted"/>
<protein>
    <submittedName>
        <fullName evidence="2">Uncharacterized protein</fullName>
    </submittedName>
</protein>
<evidence type="ECO:0000313" key="3">
    <source>
        <dbReference type="Proteomes" id="UP000636800"/>
    </source>
</evidence>
<dbReference type="PANTHER" id="PTHR20961">
    <property type="entry name" value="GLYCOSYLTRANSFERASE"/>
    <property type="match status" value="1"/>
</dbReference>
<evidence type="ECO:0000313" key="2">
    <source>
        <dbReference type="EMBL" id="KAG0491491.1"/>
    </source>
</evidence>
<keyword evidence="1" id="KW-1133">Transmembrane helix</keyword>
<dbReference type="EMBL" id="JADCNL010000002">
    <property type="protein sequence ID" value="KAG0491491.1"/>
    <property type="molecule type" value="Genomic_DNA"/>
</dbReference>
<dbReference type="PANTHER" id="PTHR20961:SF144">
    <property type="entry name" value="OS01G0119100 PROTEIN"/>
    <property type="match status" value="1"/>
</dbReference>
<evidence type="ECO:0000256" key="1">
    <source>
        <dbReference type="SAM" id="Phobius"/>
    </source>
</evidence>
<dbReference type="GO" id="GO:0016757">
    <property type="term" value="F:glycosyltransferase activity"/>
    <property type="evidence" value="ECO:0007669"/>
    <property type="project" value="InterPro"/>
</dbReference>
<dbReference type="Proteomes" id="UP000636800">
    <property type="component" value="Chromosome 2"/>
</dbReference>
<accession>A0A835RME4</accession>
<keyword evidence="1" id="KW-0472">Membrane</keyword>
<name>A0A835RME4_VANPL</name>
<organism evidence="2 3">
    <name type="scientific">Vanilla planifolia</name>
    <name type="common">Vanilla</name>
    <dbReference type="NCBI Taxonomy" id="51239"/>
    <lineage>
        <taxon>Eukaryota</taxon>
        <taxon>Viridiplantae</taxon>
        <taxon>Streptophyta</taxon>
        <taxon>Embryophyta</taxon>
        <taxon>Tracheophyta</taxon>
        <taxon>Spermatophyta</taxon>
        <taxon>Magnoliopsida</taxon>
        <taxon>Liliopsida</taxon>
        <taxon>Asparagales</taxon>
        <taxon>Orchidaceae</taxon>
        <taxon>Vanilloideae</taxon>
        <taxon>Vanilleae</taxon>
        <taxon>Vanilla</taxon>
    </lineage>
</organism>
<feature type="transmembrane region" description="Helical" evidence="1">
    <location>
        <begin position="21"/>
        <end position="37"/>
    </location>
</feature>
<reference evidence="2 3" key="1">
    <citation type="journal article" date="2020" name="Nat. Food">
        <title>A phased Vanilla planifolia genome enables genetic improvement of flavour and production.</title>
        <authorList>
            <person name="Hasing T."/>
            <person name="Tang H."/>
            <person name="Brym M."/>
            <person name="Khazi F."/>
            <person name="Huang T."/>
            <person name="Chambers A.H."/>
        </authorList>
    </citation>
    <scope>NUCLEOTIDE SEQUENCE [LARGE SCALE GENOMIC DNA]</scope>
    <source>
        <tissue evidence="2">Leaf</tissue>
    </source>
</reference>
<comment type="caution">
    <text evidence="2">The sequence shown here is derived from an EMBL/GenBank/DDBJ whole genome shotgun (WGS) entry which is preliminary data.</text>
</comment>
<sequence>MGYEKKLARSFSQFEPQKLTFGLLLGCLLVLLTYLSITKPYDSLLSTLNLRLLHFDSAGSEKIVAENTTLTERSNIDSSSFPDSTIYSNKTKEIQMQPNSSSNVAKFDPHPPVPGYPTHVNSNVRELDLKEEKEKLVCDRSNNRFDLCELEGDVRVHIKQSSVILVTKSQRNEAWSIRPYPRKSDHSAMASVSEVAVRLSPPQGAPACSRNHSVPTVVFSAGGYSGNFFHDFSDALLPLFQTSREFDGEVVFLVSDFRSWWIRKYLPILTSLSRYPIIGLHDPSDGSVHCFPRAVVGLRTHGNLNLDPTRSRYTMVDFTGFLRKAYALPRDAPISERELGIRKPRLLIISRNRTRRFTKIEKMVRTAAKLGFEVVVAEAGGNVAAFRTCCEHVRRDGGCPWRGAHQSSVPTHESRGHTGGSVGGLGLDLEDLLRGASEEYESEVFGVQNRGRGEQSG</sequence>
<keyword evidence="3" id="KW-1185">Reference proteome</keyword>
<keyword evidence="1" id="KW-0812">Transmembrane</keyword>
<dbReference type="InterPro" id="IPR007657">
    <property type="entry name" value="Glycosyltransferase_61"/>
</dbReference>